<reference evidence="1" key="1">
    <citation type="submission" date="2020-03" db="EMBL/GenBank/DDBJ databases">
        <authorList>
            <person name="He L."/>
        </authorList>
    </citation>
    <scope>NUCLEOTIDE SEQUENCE</scope>
    <source>
        <strain evidence="1">CkLH20</strain>
    </source>
</reference>
<protein>
    <submittedName>
        <fullName evidence="1">Uncharacterized protein</fullName>
    </submittedName>
</protein>
<sequence>MSVNGIKREYEFSEPVSAAWDDAHVITPDGWERMKKGVQPREMEDRWIVAHEVEDNGDDAILFVRSWTGFPVAKVTVVPAGDDGMSRRVTKITWEGDDSRWRADDKESQAKNDVAMLSRSFFQVSMSSEQASD</sequence>
<dbReference type="OrthoDB" id="4521980at2759"/>
<dbReference type="GeneID" id="62168227"/>
<comment type="caution">
    <text evidence="1">The sequence shown here is derived from an EMBL/GenBank/DDBJ whole genome shotgun (WGS) entry which is preliminary data.</text>
</comment>
<organism evidence="1 2">
    <name type="scientific">Colletotrichum karsti</name>
    <dbReference type="NCBI Taxonomy" id="1095194"/>
    <lineage>
        <taxon>Eukaryota</taxon>
        <taxon>Fungi</taxon>
        <taxon>Dikarya</taxon>
        <taxon>Ascomycota</taxon>
        <taxon>Pezizomycotina</taxon>
        <taxon>Sordariomycetes</taxon>
        <taxon>Hypocreomycetidae</taxon>
        <taxon>Glomerellales</taxon>
        <taxon>Glomerellaceae</taxon>
        <taxon>Colletotrichum</taxon>
        <taxon>Colletotrichum boninense species complex</taxon>
    </lineage>
</organism>
<dbReference type="RefSeq" id="XP_038739542.1">
    <property type="nucleotide sequence ID" value="XM_038895153.1"/>
</dbReference>
<name>A0A9P6HXH3_9PEZI</name>
<dbReference type="Proteomes" id="UP000781932">
    <property type="component" value="Unassembled WGS sequence"/>
</dbReference>
<accession>A0A9P6HXH3</accession>
<proteinExistence type="predicted"/>
<dbReference type="AlphaFoldDB" id="A0A9P6HXH3"/>
<keyword evidence="2" id="KW-1185">Reference proteome</keyword>
<gene>
    <name evidence="1" type="ORF">CkaCkLH20_12440</name>
</gene>
<evidence type="ECO:0000313" key="2">
    <source>
        <dbReference type="Proteomes" id="UP000781932"/>
    </source>
</evidence>
<dbReference type="EMBL" id="JAATWM020000059">
    <property type="protein sequence ID" value="KAF9870081.1"/>
    <property type="molecule type" value="Genomic_DNA"/>
</dbReference>
<reference evidence="1" key="2">
    <citation type="submission" date="2020-11" db="EMBL/GenBank/DDBJ databases">
        <title>Whole genome sequencing of Colletotrichum sp.</title>
        <authorList>
            <person name="Li H."/>
        </authorList>
    </citation>
    <scope>NUCLEOTIDE SEQUENCE</scope>
    <source>
        <strain evidence="1">CkLH20</strain>
    </source>
</reference>
<evidence type="ECO:0000313" key="1">
    <source>
        <dbReference type="EMBL" id="KAF9870081.1"/>
    </source>
</evidence>